<keyword evidence="5" id="KW-1185">Reference proteome</keyword>
<dbReference type="Proteomes" id="UP000468531">
    <property type="component" value="Unassembled WGS sequence"/>
</dbReference>
<dbReference type="EMBL" id="VKHP01000263">
    <property type="protein sequence ID" value="NEV01673.1"/>
    <property type="molecule type" value="Genomic_DNA"/>
</dbReference>
<name>A0A6P1BVN8_9BRAD</name>
<evidence type="ECO:0000259" key="3">
    <source>
        <dbReference type="PROSITE" id="PS50164"/>
    </source>
</evidence>
<gene>
    <name evidence="4" type="ORF">FNJ47_39370</name>
</gene>
<dbReference type="InterPro" id="IPR050190">
    <property type="entry name" value="UPF0213_domain"/>
</dbReference>
<dbReference type="AlphaFoldDB" id="A0A6P1BVN8"/>
<dbReference type="PROSITE" id="PS50164">
    <property type="entry name" value="GIY_YIG"/>
    <property type="match status" value="1"/>
</dbReference>
<sequence>MGIYVYMLRCADKSLYVGSATGDDLSPRINQHNTGAFPGYTYNRRPVVLVWSEHFDRITDGIAAERQIKGWSRAKKEALIKSDWQTVSRFARRRGGAPRARPVTDDPSPSS</sequence>
<evidence type="ECO:0000256" key="1">
    <source>
        <dbReference type="ARBA" id="ARBA00007435"/>
    </source>
</evidence>
<comment type="caution">
    <text evidence="4">The sequence shown here is derived from an EMBL/GenBank/DDBJ whole genome shotgun (WGS) entry which is preliminary data.</text>
</comment>
<feature type="domain" description="GIY-YIG" evidence="3">
    <location>
        <begin position="1"/>
        <end position="78"/>
    </location>
</feature>
<dbReference type="InterPro" id="IPR000305">
    <property type="entry name" value="GIY-YIG_endonuc"/>
</dbReference>
<reference evidence="4 5" key="1">
    <citation type="journal article" date="2020" name="Arch. Microbiol.">
        <title>Bradyrhizobium uaiense sp. nov., a new highly efficient cowpea symbiont.</title>
        <authorList>
            <person name="Cabral Michel D."/>
            <person name="Azarias Guimaraes A."/>
            <person name="Martins da Costa E."/>
            <person name="Soares de Carvalho T."/>
            <person name="Balsanelli E."/>
            <person name="Willems A."/>
            <person name="Maltempi de Souza E."/>
            <person name="de Souza Moreira F.M."/>
        </authorList>
    </citation>
    <scope>NUCLEOTIDE SEQUENCE [LARGE SCALE GENOMIC DNA]</scope>
    <source>
        <strain evidence="4 5">UFLA 03-164</strain>
    </source>
</reference>
<dbReference type="PANTHER" id="PTHR34477">
    <property type="entry name" value="UPF0213 PROTEIN YHBQ"/>
    <property type="match status" value="1"/>
</dbReference>
<organism evidence="4 5">
    <name type="scientific">Bradyrhizobium uaiense</name>
    <dbReference type="NCBI Taxonomy" id="2594946"/>
    <lineage>
        <taxon>Bacteria</taxon>
        <taxon>Pseudomonadati</taxon>
        <taxon>Pseudomonadota</taxon>
        <taxon>Alphaproteobacteria</taxon>
        <taxon>Hyphomicrobiales</taxon>
        <taxon>Nitrobacteraceae</taxon>
        <taxon>Bradyrhizobium</taxon>
    </lineage>
</organism>
<dbReference type="RefSeq" id="WP_163161190.1">
    <property type="nucleotide sequence ID" value="NZ_VKHP01000263.1"/>
</dbReference>
<evidence type="ECO:0000313" key="5">
    <source>
        <dbReference type="Proteomes" id="UP000468531"/>
    </source>
</evidence>
<accession>A0A6P1BVN8</accession>
<dbReference type="Gene3D" id="3.40.1440.10">
    <property type="entry name" value="GIY-YIG endonuclease"/>
    <property type="match status" value="1"/>
</dbReference>
<evidence type="ECO:0000256" key="2">
    <source>
        <dbReference type="SAM" id="MobiDB-lite"/>
    </source>
</evidence>
<dbReference type="SUPFAM" id="SSF82771">
    <property type="entry name" value="GIY-YIG endonuclease"/>
    <property type="match status" value="1"/>
</dbReference>
<dbReference type="Pfam" id="PF01541">
    <property type="entry name" value="GIY-YIG"/>
    <property type="match status" value="1"/>
</dbReference>
<comment type="similarity">
    <text evidence="1">Belongs to the UPF0213 family.</text>
</comment>
<proteinExistence type="inferred from homology"/>
<dbReference type="PANTHER" id="PTHR34477:SF1">
    <property type="entry name" value="UPF0213 PROTEIN YHBQ"/>
    <property type="match status" value="1"/>
</dbReference>
<protein>
    <submittedName>
        <fullName evidence="4">GIY-YIG nuclease family protein</fullName>
    </submittedName>
</protein>
<feature type="region of interest" description="Disordered" evidence="2">
    <location>
        <begin position="91"/>
        <end position="111"/>
    </location>
</feature>
<dbReference type="CDD" id="cd10456">
    <property type="entry name" value="GIY-YIG_UPF0213"/>
    <property type="match status" value="1"/>
</dbReference>
<evidence type="ECO:0000313" key="4">
    <source>
        <dbReference type="EMBL" id="NEV01673.1"/>
    </source>
</evidence>
<dbReference type="InterPro" id="IPR035901">
    <property type="entry name" value="GIY-YIG_endonuc_sf"/>
</dbReference>